<dbReference type="InterPro" id="IPR052930">
    <property type="entry name" value="TA_antitoxin_MntA"/>
</dbReference>
<dbReference type="InterPro" id="IPR043519">
    <property type="entry name" value="NT_sf"/>
</dbReference>
<dbReference type="SUPFAM" id="SSF81301">
    <property type="entry name" value="Nucleotidyltransferase"/>
    <property type="match status" value="1"/>
</dbReference>
<dbReference type="InterPro" id="IPR041633">
    <property type="entry name" value="Polbeta"/>
</dbReference>
<dbReference type="Pfam" id="PF18765">
    <property type="entry name" value="Polbeta"/>
    <property type="match status" value="1"/>
</dbReference>
<name>A0A0F9RIF4_9ZZZZ</name>
<dbReference type="CDD" id="cd05403">
    <property type="entry name" value="NT_KNTase_like"/>
    <property type="match status" value="1"/>
</dbReference>
<comment type="caution">
    <text evidence="2">The sequence shown here is derived from an EMBL/GenBank/DDBJ whole genome shotgun (WGS) entry which is preliminary data.</text>
</comment>
<sequence length="151" mass="17932">MNRESDKPLTGQEMAEFLIRNLKHLFEENKVDFAYLGGSWIRDEHKWWSDIDIFISVPNYLHLSSKTQLDFLTHLHVKSTDLTNYEEIEISVFETIPLHVQFNVIANGFLIYEKNPDVSSLFLEKLLPLYYDHMIWYKNLLKNSEYISSSK</sequence>
<evidence type="ECO:0000313" key="2">
    <source>
        <dbReference type="EMBL" id="KKN54574.1"/>
    </source>
</evidence>
<protein>
    <recommendedName>
        <fullName evidence="1">Polymerase beta nucleotidyltransferase domain-containing protein</fullName>
    </recommendedName>
</protein>
<feature type="domain" description="Polymerase beta nucleotidyltransferase" evidence="1">
    <location>
        <begin position="21"/>
        <end position="116"/>
    </location>
</feature>
<dbReference type="PANTHER" id="PTHR43852">
    <property type="entry name" value="NUCLEOTIDYLTRANSFERASE"/>
    <property type="match status" value="1"/>
</dbReference>
<gene>
    <name evidence="2" type="ORF">LCGC14_0591130</name>
</gene>
<dbReference type="AlphaFoldDB" id="A0A0F9RIF4"/>
<dbReference type="PANTHER" id="PTHR43852:SF3">
    <property type="entry name" value="NUCLEOTIDYLTRANSFERASE"/>
    <property type="match status" value="1"/>
</dbReference>
<proteinExistence type="predicted"/>
<dbReference type="EMBL" id="LAZR01000923">
    <property type="protein sequence ID" value="KKN54574.1"/>
    <property type="molecule type" value="Genomic_DNA"/>
</dbReference>
<evidence type="ECO:0000259" key="1">
    <source>
        <dbReference type="Pfam" id="PF18765"/>
    </source>
</evidence>
<dbReference type="Gene3D" id="3.30.460.10">
    <property type="entry name" value="Beta Polymerase, domain 2"/>
    <property type="match status" value="1"/>
</dbReference>
<reference evidence="2" key="1">
    <citation type="journal article" date="2015" name="Nature">
        <title>Complex archaea that bridge the gap between prokaryotes and eukaryotes.</title>
        <authorList>
            <person name="Spang A."/>
            <person name="Saw J.H."/>
            <person name="Jorgensen S.L."/>
            <person name="Zaremba-Niedzwiedzka K."/>
            <person name="Martijn J."/>
            <person name="Lind A.E."/>
            <person name="van Eijk R."/>
            <person name="Schleper C."/>
            <person name="Guy L."/>
            <person name="Ettema T.J."/>
        </authorList>
    </citation>
    <scope>NUCLEOTIDE SEQUENCE</scope>
</reference>
<accession>A0A0F9RIF4</accession>
<organism evidence="2">
    <name type="scientific">marine sediment metagenome</name>
    <dbReference type="NCBI Taxonomy" id="412755"/>
    <lineage>
        <taxon>unclassified sequences</taxon>
        <taxon>metagenomes</taxon>
        <taxon>ecological metagenomes</taxon>
    </lineage>
</organism>